<dbReference type="PRINTS" id="PR00175">
    <property type="entry name" value="NAALASMPORT"/>
</dbReference>
<evidence type="ECO:0000256" key="2">
    <source>
        <dbReference type="ARBA" id="ARBA00009261"/>
    </source>
</evidence>
<feature type="transmembrane region" description="Helical" evidence="9">
    <location>
        <begin position="212"/>
        <end position="235"/>
    </location>
</feature>
<proteinExistence type="inferred from homology"/>
<dbReference type="PROSITE" id="PS00873">
    <property type="entry name" value="NA_ALANINE_SYMP"/>
    <property type="match status" value="1"/>
</dbReference>
<dbReference type="EMBL" id="FRDI01000005">
    <property type="protein sequence ID" value="SHN62840.1"/>
    <property type="molecule type" value="Genomic_DNA"/>
</dbReference>
<evidence type="ECO:0000256" key="1">
    <source>
        <dbReference type="ARBA" id="ARBA00004651"/>
    </source>
</evidence>
<feature type="transmembrane region" description="Helical" evidence="9">
    <location>
        <begin position="308"/>
        <end position="327"/>
    </location>
</feature>
<dbReference type="Gene3D" id="1.20.1740.10">
    <property type="entry name" value="Amino acid/polyamine transporter I"/>
    <property type="match status" value="1"/>
</dbReference>
<keyword evidence="3 9" id="KW-0813">Transport</keyword>
<dbReference type="InterPro" id="IPR001463">
    <property type="entry name" value="Na/Ala_symport"/>
</dbReference>
<sequence length="473" mass="51332">MELFVEVSNYVNQWLDVINTYFYSYILIALLIAAGLYFSVLCGFVQLRYLGEAIRLVKEKNTNEHAVSSFQALMISTASRVGIGNIAGVATAIALGGAGAVFWMWLIAIIGSASAFVESTLAQVYKVPDGNGFRGGPAYYIEKALGMRWLGVLFSVCLIACFAYGFNTLQANTIVSALSYYFGEDQNTHAGLGAILAALTAYVIFGGQKKIAFLTSVIVPLMAFIYLSLGLVVFVKNISEFPSVLQMIFSQAFDFEAIFGGFSGSAIMYGIKRGLFSNEAGMGSAPNAAAAAHVSHPVKQGLVQMLSVFIDTIIICSTSAFIILLSGVETAGLKAMPLVQKALYSQFGDIGILVVTISVFFFAFSSIIGNYYYTESNMFFIQKKQTSLVIFRSTAVLTVFLGSLASYDLAWNLADVLMGIMTIINIITILCLSSTAYKVLQDYQKQKKEGKNPVFLAKNIGLNNTDLWHGEPE</sequence>
<evidence type="ECO:0000313" key="10">
    <source>
        <dbReference type="EMBL" id="SHN62840.1"/>
    </source>
</evidence>
<dbReference type="Proteomes" id="UP000186469">
    <property type="component" value="Unassembled WGS sequence"/>
</dbReference>
<evidence type="ECO:0000313" key="11">
    <source>
        <dbReference type="Proteomes" id="UP000186469"/>
    </source>
</evidence>
<keyword evidence="4 9" id="KW-1003">Cell membrane</keyword>
<keyword evidence="7 9" id="KW-1133">Transmembrane helix</keyword>
<protein>
    <submittedName>
        <fullName evidence="10">Alanine or glycine:cation symporter, AGCS family</fullName>
    </submittedName>
</protein>
<evidence type="ECO:0000256" key="9">
    <source>
        <dbReference type="RuleBase" id="RU363064"/>
    </source>
</evidence>
<reference evidence="10 11" key="1">
    <citation type="submission" date="2016-12" db="EMBL/GenBank/DDBJ databases">
        <authorList>
            <person name="Song W.-J."/>
            <person name="Kurnit D.M."/>
        </authorList>
    </citation>
    <scope>NUCLEOTIDE SEQUENCE [LARGE SCALE GENOMIC DNA]</scope>
    <source>
        <strain evidence="10 11">DSM 11393</strain>
    </source>
</reference>
<feature type="transmembrane region" description="Helical" evidence="9">
    <location>
        <begin position="22"/>
        <end position="51"/>
    </location>
</feature>
<feature type="transmembrane region" description="Helical" evidence="9">
    <location>
        <begin position="347"/>
        <end position="368"/>
    </location>
</feature>
<keyword evidence="8 9" id="KW-0472">Membrane</keyword>
<dbReference type="GO" id="GO:0005886">
    <property type="term" value="C:plasma membrane"/>
    <property type="evidence" value="ECO:0007669"/>
    <property type="project" value="UniProtKB-SubCell"/>
</dbReference>
<dbReference type="AlphaFoldDB" id="A0A1M7SWL2"/>
<dbReference type="FunFam" id="1.20.1740.10:FF:000004">
    <property type="entry name" value="Sodium:alanine symporter family protein"/>
    <property type="match status" value="1"/>
</dbReference>
<feature type="transmembrane region" description="Helical" evidence="9">
    <location>
        <begin position="247"/>
        <end position="271"/>
    </location>
</feature>
<comment type="similarity">
    <text evidence="2 9">Belongs to the alanine or glycine:cation symporter (AGCS) (TC 2.A.25) family.</text>
</comment>
<feature type="transmembrane region" description="Helical" evidence="9">
    <location>
        <begin position="102"/>
        <end position="125"/>
    </location>
</feature>
<evidence type="ECO:0000256" key="6">
    <source>
        <dbReference type="ARBA" id="ARBA00022847"/>
    </source>
</evidence>
<keyword evidence="6 9" id="KW-0769">Symport</keyword>
<dbReference type="GO" id="GO:0005283">
    <property type="term" value="F:amino acid:sodium symporter activity"/>
    <property type="evidence" value="ECO:0007669"/>
    <property type="project" value="InterPro"/>
</dbReference>
<feature type="transmembrane region" description="Helical" evidence="9">
    <location>
        <begin position="416"/>
        <end position="440"/>
    </location>
</feature>
<feature type="transmembrane region" description="Helical" evidence="9">
    <location>
        <begin position="72"/>
        <end position="96"/>
    </location>
</feature>
<dbReference type="RefSeq" id="WP_218587507.1">
    <property type="nucleotide sequence ID" value="NZ_FRDI01000005.1"/>
</dbReference>
<feature type="transmembrane region" description="Helical" evidence="9">
    <location>
        <begin position="186"/>
        <end position="205"/>
    </location>
</feature>
<comment type="subcellular location">
    <subcellularLocation>
        <location evidence="1 9">Cell membrane</location>
        <topology evidence="1 9">Multi-pass membrane protein</topology>
    </subcellularLocation>
</comment>
<evidence type="ECO:0000256" key="8">
    <source>
        <dbReference type="ARBA" id="ARBA00023136"/>
    </source>
</evidence>
<dbReference type="Pfam" id="PF01235">
    <property type="entry name" value="Na_Ala_symp"/>
    <property type="match status" value="1"/>
</dbReference>
<evidence type="ECO:0000256" key="3">
    <source>
        <dbReference type="ARBA" id="ARBA00022448"/>
    </source>
</evidence>
<name>A0A1M7SWL2_9BACT</name>
<keyword evidence="5 9" id="KW-0812">Transmembrane</keyword>
<evidence type="ECO:0000256" key="7">
    <source>
        <dbReference type="ARBA" id="ARBA00022989"/>
    </source>
</evidence>
<dbReference type="STRING" id="1121455.SAMN02745728_01307"/>
<accession>A0A1M7SWL2</accession>
<dbReference type="NCBIfam" id="TIGR00835">
    <property type="entry name" value="agcS"/>
    <property type="match status" value="1"/>
</dbReference>
<keyword evidence="11" id="KW-1185">Reference proteome</keyword>
<dbReference type="PANTHER" id="PTHR30330">
    <property type="entry name" value="AGSS FAMILY TRANSPORTER, SODIUM-ALANINE"/>
    <property type="match status" value="1"/>
</dbReference>
<evidence type="ECO:0000256" key="5">
    <source>
        <dbReference type="ARBA" id="ARBA00022692"/>
    </source>
</evidence>
<dbReference type="PANTHER" id="PTHR30330:SF1">
    <property type="entry name" value="AMINO-ACID CARRIER PROTEIN ALST"/>
    <property type="match status" value="1"/>
</dbReference>
<organism evidence="10 11">
    <name type="scientific">Desulfovibrio litoralis DSM 11393</name>
    <dbReference type="NCBI Taxonomy" id="1121455"/>
    <lineage>
        <taxon>Bacteria</taxon>
        <taxon>Pseudomonadati</taxon>
        <taxon>Thermodesulfobacteriota</taxon>
        <taxon>Desulfovibrionia</taxon>
        <taxon>Desulfovibrionales</taxon>
        <taxon>Desulfovibrionaceae</taxon>
        <taxon>Desulfovibrio</taxon>
    </lineage>
</organism>
<feature type="transmembrane region" description="Helical" evidence="9">
    <location>
        <begin position="389"/>
        <end position="410"/>
    </location>
</feature>
<gene>
    <name evidence="10" type="ORF">SAMN02745728_01307</name>
</gene>
<evidence type="ECO:0000256" key="4">
    <source>
        <dbReference type="ARBA" id="ARBA00022475"/>
    </source>
</evidence>
<feature type="transmembrane region" description="Helical" evidence="9">
    <location>
        <begin position="146"/>
        <end position="166"/>
    </location>
</feature>